<protein>
    <recommendedName>
        <fullName evidence="1">SRS domain-containing protein</fullName>
    </recommendedName>
</protein>
<dbReference type="SUPFAM" id="SSF74877">
    <property type="entry name" value="Major surface antigen p30, SAG1"/>
    <property type="match status" value="1"/>
</dbReference>
<proteinExistence type="predicted"/>
<name>A0A2C6L8E7_9APIC</name>
<dbReference type="Pfam" id="PF04092">
    <property type="entry name" value="SAG"/>
    <property type="match status" value="2"/>
</dbReference>
<dbReference type="GO" id="GO:0016020">
    <property type="term" value="C:membrane"/>
    <property type="evidence" value="ECO:0007669"/>
    <property type="project" value="InterPro"/>
</dbReference>
<dbReference type="InterPro" id="IPR007226">
    <property type="entry name" value="SRS_dom"/>
</dbReference>
<sequence>MDRHYFFRWALLALAVTAPGIIVTEALGHAGATVPMKGSDKSPRLQSSQGRQVLGKDLVKPEECNKTTTEDKPVMTVTIDEKSLQAKFTCGNAFASGTVPEIGTSPRKCCKDAACPSENEVDISNILDVDGKAELSNHTVTVTVAKVPDNKRGEKFYYKCKGSDNTCLVAVALPSSLPDNECAIDRTVELSLSAPQTTVEFKCNGELVTTPIEVKTGASCTGGQATNKLLQLDDSKAQNHTYTLSVAKLPNATTKLCYKCVYEGVPQLSDTTKTETRTCSVMVTVAKATPESSETSTSTAPTSAASIAYKSLGGVTLGAISLSALAAN</sequence>
<feature type="domain" description="SRS" evidence="1">
    <location>
        <begin position="186"/>
        <end position="285"/>
    </location>
</feature>
<gene>
    <name evidence="2" type="ORF">CSUI_002642</name>
</gene>
<keyword evidence="3" id="KW-1185">Reference proteome</keyword>
<dbReference type="RefSeq" id="XP_067925178.1">
    <property type="nucleotide sequence ID" value="XM_068062842.1"/>
</dbReference>
<comment type="caution">
    <text evidence="2">The sequence shown here is derived from an EMBL/GenBank/DDBJ whole genome shotgun (WGS) entry which is preliminary data.</text>
</comment>
<accession>A0A2C6L8E7</accession>
<feature type="domain" description="SRS" evidence="1">
    <location>
        <begin position="64"/>
        <end position="171"/>
    </location>
</feature>
<dbReference type="VEuPathDB" id="ToxoDB:CSUI_002642"/>
<reference evidence="2 3" key="1">
    <citation type="journal article" date="2017" name="Int. J. Parasitol.">
        <title>The genome of the protozoan parasite Cystoisospora suis and a reverse vaccinology approach to identify vaccine candidates.</title>
        <authorList>
            <person name="Palmieri N."/>
            <person name="Shrestha A."/>
            <person name="Ruttkowski B."/>
            <person name="Beck T."/>
            <person name="Vogl C."/>
            <person name="Tomley F."/>
            <person name="Blake D.P."/>
            <person name="Joachim A."/>
        </authorList>
    </citation>
    <scope>NUCLEOTIDE SEQUENCE [LARGE SCALE GENOMIC DNA]</scope>
    <source>
        <strain evidence="2 3">Wien I</strain>
    </source>
</reference>
<dbReference type="EMBL" id="MIGC01001096">
    <property type="protein sequence ID" value="PHJ23503.1"/>
    <property type="molecule type" value="Genomic_DNA"/>
</dbReference>
<dbReference type="AlphaFoldDB" id="A0A2C6L8E7"/>
<evidence type="ECO:0000313" key="2">
    <source>
        <dbReference type="EMBL" id="PHJ23503.1"/>
    </source>
</evidence>
<dbReference type="GeneID" id="94426053"/>
<dbReference type="InterPro" id="IPR036755">
    <property type="entry name" value="SRS_dom_sf"/>
</dbReference>
<organism evidence="2 3">
    <name type="scientific">Cystoisospora suis</name>
    <dbReference type="NCBI Taxonomy" id="483139"/>
    <lineage>
        <taxon>Eukaryota</taxon>
        <taxon>Sar</taxon>
        <taxon>Alveolata</taxon>
        <taxon>Apicomplexa</taxon>
        <taxon>Conoidasida</taxon>
        <taxon>Coccidia</taxon>
        <taxon>Eucoccidiorida</taxon>
        <taxon>Eimeriorina</taxon>
        <taxon>Sarcocystidae</taxon>
        <taxon>Cystoisospora</taxon>
    </lineage>
</organism>
<dbReference type="OrthoDB" id="330104at2759"/>
<evidence type="ECO:0000259" key="1">
    <source>
        <dbReference type="Pfam" id="PF04092"/>
    </source>
</evidence>
<evidence type="ECO:0000313" key="3">
    <source>
        <dbReference type="Proteomes" id="UP000221165"/>
    </source>
</evidence>
<dbReference type="Gene3D" id="2.60.40.1320">
    <property type="entry name" value="SRS domain"/>
    <property type="match status" value="2"/>
</dbReference>
<dbReference type="Proteomes" id="UP000221165">
    <property type="component" value="Unassembled WGS sequence"/>
</dbReference>